<keyword evidence="3" id="KW-0853">WD repeat</keyword>
<protein>
    <recommendedName>
        <fullName evidence="9">Cilia- and flagella-associated protein 43</fullName>
    </recommendedName>
</protein>
<keyword evidence="7" id="KW-0966">Cell projection</keyword>
<dbReference type="InterPro" id="IPR001680">
    <property type="entry name" value="WD40_rpt"/>
</dbReference>
<dbReference type="GO" id="GO:0003341">
    <property type="term" value="P:cilium movement"/>
    <property type="evidence" value="ECO:0007669"/>
    <property type="project" value="UniProtKB-ARBA"/>
</dbReference>
<dbReference type="GO" id="GO:0060271">
    <property type="term" value="P:cilium assembly"/>
    <property type="evidence" value="ECO:0007669"/>
    <property type="project" value="TreeGrafter"/>
</dbReference>
<reference evidence="12 13" key="1">
    <citation type="journal article" date="2018" name="Sci. Rep.">
        <title>Genomic signatures of local adaptation to the degree of environmental predictability in rotifers.</title>
        <authorList>
            <person name="Franch-Gras L."/>
            <person name="Hahn C."/>
            <person name="Garcia-Roger E.M."/>
            <person name="Carmona M.J."/>
            <person name="Serra M."/>
            <person name="Gomez A."/>
        </authorList>
    </citation>
    <scope>NUCLEOTIDE SEQUENCE [LARGE SCALE GENOMIC DNA]</scope>
    <source>
        <strain evidence="12">HYR1</strain>
    </source>
</reference>
<feature type="coiled-coil region" evidence="10">
    <location>
        <begin position="1283"/>
        <end position="1313"/>
    </location>
</feature>
<feature type="coiled-coil region" evidence="10">
    <location>
        <begin position="953"/>
        <end position="998"/>
    </location>
</feature>
<comment type="caution">
    <text evidence="12">The sequence shown here is derived from an EMBL/GenBank/DDBJ whole genome shotgun (WGS) entry which is preliminary data.</text>
</comment>
<comment type="subcellular location">
    <subcellularLocation>
        <location evidence="1">Cytoplasm</location>
        <location evidence="1">Cytoskeleton</location>
        <location evidence="1">Cilium axoneme</location>
    </subcellularLocation>
</comment>
<dbReference type="SMART" id="SM00320">
    <property type="entry name" value="WD40"/>
    <property type="match status" value="4"/>
</dbReference>
<feature type="region of interest" description="Disordered" evidence="11">
    <location>
        <begin position="658"/>
        <end position="679"/>
    </location>
</feature>
<evidence type="ECO:0000256" key="5">
    <source>
        <dbReference type="ARBA" id="ARBA00023054"/>
    </source>
</evidence>
<dbReference type="Proteomes" id="UP000276133">
    <property type="component" value="Unassembled WGS sequence"/>
</dbReference>
<keyword evidence="5 10" id="KW-0175">Coiled coil</keyword>
<evidence type="ECO:0000256" key="10">
    <source>
        <dbReference type="SAM" id="Coils"/>
    </source>
</evidence>
<evidence type="ECO:0000313" key="13">
    <source>
        <dbReference type="Proteomes" id="UP000276133"/>
    </source>
</evidence>
<dbReference type="Pfam" id="PF25828">
    <property type="entry name" value="CC_Cfap43"/>
    <property type="match status" value="1"/>
</dbReference>
<evidence type="ECO:0000313" key="12">
    <source>
        <dbReference type="EMBL" id="RNA13878.1"/>
    </source>
</evidence>
<organism evidence="12 13">
    <name type="scientific">Brachionus plicatilis</name>
    <name type="common">Marine rotifer</name>
    <name type="synonym">Brachionus muelleri</name>
    <dbReference type="NCBI Taxonomy" id="10195"/>
    <lineage>
        <taxon>Eukaryota</taxon>
        <taxon>Metazoa</taxon>
        <taxon>Spiralia</taxon>
        <taxon>Gnathifera</taxon>
        <taxon>Rotifera</taxon>
        <taxon>Eurotatoria</taxon>
        <taxon>Monogononta</taxon>
        <taxon>Pseudotrocha</taxon>
        <taxon>Ploima</taxon>
        <taxon>Brachionidae</taxon>
        <taxon>Brachionus</taxon>
    </lineage>
</organism>
<dbReference type="InterPro" id="IPR015943">
    <property type="entry name" value="WD40/YVTN_repeat-like_dom_sf"/>
</dbReference>
<keyword evidence="4" id="KW-0677">Repeat</keyword>
<keyword evidence="12" id="KW-0282">Flagellum</keyword>
<evidence type="ECO:0000256" key="1">
    <source>
        <dbReference type="ARBA" id="ARBA00004430"/>
    </source>
</evidence>
<dbReference type="SUPFAM" id="SSF50978">
    <property type="entry name" value="WD40 repeat-like"/>
    <property type="match status" value="1"/>
</dbReference>
<proteinExistence type="inferred from homology"/>
<dbReference type="GO" id="GO:0005930">
    <property type="term" value="C:axoneme"/>
    <property type="evidence" value="ECO:0007669"/>
    <property type="project" value="UniProtKB-SubCell"/>
</dbReference>
<dbReference type="STRING" id="10195.A0A3M7QSD1"/>
<keyword evidence="13" id="KW-1185">Reference proteome</keyword>
<name>A0A3M7QSD1_BRAPC</name>
<dbReference type="Gene3D" id="2.130.10.10">
    <property type="entry name" value="YVTN repeat-like/Quinoprotein amine dehydrogenase"/>
    <property type="match status" value="2"/>
</dbReference>
<feature type="coiled-coil region" evidence="10">
    <location>
        <begin position="516"/>
        <end position="568"/>
    </location>
</feature>
<dbReference type="OrthoDB" id="535167at2759"/>
<dbReference type="InterPro" id="IPR036322">
    <property type="entry name" value="WD40_repeat_dom_sf"/>
</dbReference>
<evidence type="ECO:0000256" key="8">
    <source>
        <dbReference type="ARBA" id="ARBA00023605"/>
    </source>
</evidence>
<comment type="similarity">
    <text evidence="8">Belongs to the CFAP43 family.</text>
</comment>
<evidence type="ECO:0000256" key="2">
    <source>
        <dbReference type="ARBA" id="ARBA00022490"/>
    </source>
</evidence>
<evidence type="ECO:0000256" key="7">
    <source>
        <dbReference type="ARBA" id="ARBA00023273"/>
    </source>
</evidence>
<keyword evidence="2" id="KW-0963">Cytoplasm</keyword>
<dbReference type="PANTHER" id="PTHR14885:SF1">
    <property type="entry name" value="CILIA- AND FLAGELLA-ASSOCIATED PROTEIN 43"/>
    <property type="match status" value="1"/>
</dbReference>
<evidence type="ECO:0000256" key="3">
    <source>
        <dbReference type="ARBA" id="ARBA00022574"/>
    </source>
</evidence>
<evidence type="ECO:0000256" key="6">
    <source>
        <dbReference type="ARBA" id="ARBA00023212"/>
    </source>
</evidence>
<evidence type="ECO:0000256" key="9">
    <source>
        <dbReference type="ARBA" id="ARBA00023662"/>
    </source>
</evidence>
<dbReference type="EMBL" id="REGN01005305">
    <property type="protein sequence ID" value="RNA13878.1"/>
    <property type="molecule type" value="Genomic_DNA"/>
</dbReference>
<keyword evidence="12" id="KW-0969">Cilium</keyword>
<evidence type="ECO:0000256" key="4">
    <source>
        <dbReference type="ARBA" id="ARBA00022737"/>
    </source>
</evidence>
<feature type="coiled-coil region" evidence="10">
    <location>
        <begin position="737"/>
        <end position="774"/>
    </location>
</feature>
<dbReference type="PANTHER" id="PTHR14885">
    <property type="entry name" value="CILIA- AND FLAGELLA-ASSOCIATED PROTEIN 43-RELATED"/>
    <property type="match status" value="1"/>
</dbReference>
<accession>A0A3M7QSD1</accession>
<feature type="compositionally biased region" description="Polar residues" evidence="11">
    <location>
        <begin position="669"/>
        <end position="679"/>
    </location>
</feature>
<sequence length="1391" mass="162890">MDASNQLGNPNDKRLDLIVNYDAGRVVGLTNLNPYSENFLVLKEFGTVQIWSSKKRTIVNRVHLKKECSYIVSHPSMPLVVVGTSDGHLIFIDFSNYLHPKINENIFLHTRKIKILKFNSSGAILISIGEDNKIFLIDTRLTDSVQEILLNLDQRLVTDFAKSSKFTPGFYVLGYLEFDGEVVCTDMFDSIMEDSKTISTRVVVGLSDTATWDSTKKLLSENPQSAINISDPKSQAYQQSLHLHNILMQNVQTDSVITRLDYIESSSTPNYDYINQEFRLKLACKFLVFDFNFGIFHEKSKIYNSKKLDFKDESINKHMIYSHYLFSDLVLTSKHYVVAFCDRFLAKFTILENDANRKTKQLFLDLVELVGSHEFGYGCFSTTNNKQFFLTAGIDGTISVRKTSDPKMFVEIKGPHFSNGGCSMARFHSDPTSILISGYDNTVSLFNWNLTNESTIRVLKSASVEGDVNRSALAQIESNYRYETNGVTWYELKEKEFFVEQDQIYLPMKKEIISGLNEIKVQLNELMEVNKEREDLARLKEHEFYLDLEELERLHKEADNQVLKIKDDTEFDNLAKIFVRDKIKKECWDEMKVKGRGIKAFNNNLLVENYSLRERSQDELNALERFRKIRRIELMAQKTRNELTTEQMKKENITELAELDEEEQKDGDNLSNASGQNSNNYLSPNLAQLSYKGSIGPLFNGDSSLFYHQFELFTREQKWIQIILIQDALYRIKENFNKEFANVMQRKQQEIAKIKEKNQRLKQIYLDLNEEQQLVEPQFGDAENPELLFEVKDNEIQVEKYLSPEQRKQLEEQLAEEARRRELEKLDNWRERALMDMMSGVLQIRREDELKKDIPVPSFVHEKSKEEWTAEEKKIYQTYEQKVKELNEEREKLRKQLIAEIGKINEQIAECYTNFDSVLYSLHLRKVKTQQAIYQEELKIVRLFNSLVVDTELETYDNQLNSKLEKLKEGKKEITQEIQHLKKSLESFREELDILTAEEKSQDKAFLREFSDVSASVREQLLKLYKKRSSKRAAVNKTNLNPVPTNVPELGADNPFSDRPSTAQQIYFNNADTEASLRDFDKYDNAPAGCDTSVWERFVSVRRNKIKMEDALRIKNLNLNEMSLYLQKRIDEDENKRKEIEEYSKNVLAIQELRLKAHHNLEVQLLMKQGQVEINPGAYVHNFKNCLLIDRKVVESLNKIIQSHGKQKISIMVDSKDFRKGIRQLEWEHKKMKMIIEDYNTKQRDITYLKLTREVQEFLNSEDYDSKKQKDIAVLEQTIAYQAKQYEKVYKNKNKKLNEIRNQSIKIANYNDQFDDNLRENNISLHDRKHISEEMTGKTIETIRQEKFQQIIQRRKLVDLAKAQAQEVAFLRSEVERLRMKTFPALVQIEF</sequence>
<evidence type="ECO:0000256" key="11">
    <source>
        <dbReference type="SAM" id="MobiDB-lite"/>
    </source>
</evidence>
<feature type="coiled-coil region" evidence="10">
    <location>
        <begin position="869"/>
        <end position="903"/>
    </location>
</feature>
<gene>
    <name evidence="12" type="ORF">BpHYR1_017214</name>
</gene>
<keyword evidence="6" id="KW-0206">Cytoskeleton</keyword>